<dbReference type="Proteomes" id="UP001642409">
    <property type="component" value="Unassembled WGS sequence"/>
</dbReference>
<feature type="coiled-coil region" evidence="1">
    <location>
        <begin position="121"/>
        <end position="155"/>
    </location>
</feature>
<organism evidence="2 3">
    <name type="scientific">Hexamita inflata</name>
    <dbReference type="NCBI Taxonomy" id="28002"/>
    <lineage>
        <taxon>Eukaryota</taxon>
        <taxon>Metamonada</taxon>
        <taxon>Diplomonadida</taxon>
        <taxon>Hexamitidae</taxon>
        <taxon>Hexamitinae</taxon>
        <taxon>Hexamita</taxon>
    </lineage>
</organism>
<dbReference type="EMBL" id="CAXDID020000021">
    <property type="protein sequence ID" value="CAL5987449.1"/>
    <property type="molecule type" value="Genomic_DNA"/>
</dbReference>
<gene>
    <name evidence="2" type="ORF">HINF_LOCUS9898</name>
</gene>
<sequence length="167" mass="19993">MSTSNQYIKTASDILTKYHGKYNELIPQLTQRNFKNIEDYNNYQQTLVLLQHNIIDDQLLAQLHKYVQLVLNTSKDFVYKQIDNTVVSYQQLKQHFFDNYKITTEDELIQKEINPVVQFKAQKMEKLNAVLNKQIKDLENKENKVQEKAKIHRKIGTNWYIKKSIQW</sequence>
<keyword evidence="3" id="KW-1185">Reference proteome</keyword>
<keyword evidence="1" id="KW-0175">Coiled coil</keyword>
<name>A0ABP1H6P3_9EUKA</name>
<proteinExistence type="predicted"/>
<evidence type="ECO:0000313" key="3">
    <source>
        <dbReference type="Proteomes" id="UP001642409"/>
    </source>
</evidence>
<accession>A0ABP1H6P3</accession>
<protein>
    <submittedName>
        <fullName evidence="2">Hypothetical_protein</fullName>
    </submittedName>
</protein>
<reference evidence="2 3" key="1">
    <citation type="submission" date="2024-07" db="EMBL/GenBank/DDBJ databases">
        <authorList>
            <person name="Akdeniz Z."/>
        </authorList>
    </citation>
    <scope>NUCLEOTIDE SEQUENCE [LARGE SCALE GENOMIC DNA]</scope>
</reference>
<comment type="caution">
    <text evidence="2">The sequence shown here is derived from an EMBL/GenBank/DDBJ whole genome shotgun (WGS) entry which is preliminary data.</text>
</comment>
<evidence type="ECO:0000313" key="2">
    <source>
        <dbReference type="EMBL" id="CAL5987449.1"/>
    </source>
</evidence>
<evidence type="ECO:0000256" key="1">
    <source>
        <dbReference type="SAM" id="Coils"/>
    </source>
</evidence>